<feature type="transmembrane region" description="Helical" evidence="7">
    <location>
        <begin position="394"/>
        <end position="413"/>
    </location>
</feature>
<keyword evidence="4 7" id="KW-0812">Transmembrane</keyword>
<feature type="transmembrane region" description="Helical" evidence="7">
    <location>
        <begin position="20"/>
        <end position="45"/>
    </location>
</feature>
<evidence type="ECO:0000256" key="1">
    <source>
        <dbReference type="ARBA" id="ARBA00004141"/>
    </source>
</evidence>
<keyword evidence="5 7" id="KW-1133">Transmembrane helix</keyword>
<evidence type="ECO:0000256" key="5">
    <source>
        <dbReference type="ARBA" id="ARBA00022989"/>
    </source>
</evidence>
<dbReference type="InterPro" id="IPR006043">
    <property type="entry name" value="NCS2"/>
</dbReference>
<evidence type="ECO:0000256" key="6">
    <source>
        <dbReference type="ARBA" id="ARBA00023136"/>
    </source>
</evidence>
<evidence type="ECO:0000256" key="4">
    <source>
        <dbReference type="ARBA" id="ARBA00022692"/>
    </source>
</evidence>
<name>R7B397_9FIRM</name>
<dbReference type="GO" id="GO:0005886">
    <property type="term" value="C:plasma membrane"/>
    <property type="evidence" value="ECO:0007669"/>
    <property type="project" value="UniProtKB-ARBA"/>
</dbReference>
<dbReference type="PANTHER" id="PTHR11119">
    <property type="entry name" value="XANTHINE-URACIL / VITAMIN C PERMEASE FAMILY MEMBER"/>
    <property type="match status" value="1"/>
</dbReference>
<evidence type="ECO:0000313" key="9">
    <source>
        <dbReference type="Proteomes" id="UP000018141"/>
    </source>
</evidence>
<feature type="transmembrane region" description="Helical" evidence="7">
    <location>
        <begin position="333"/>
        <end position="354"/>
    </location>
</feature>
<dbReference type="Pfam" id="PF00860">
    <property type="entry name" value="Xan_ur_permease"/>
    <property type="match status" value="1"/>
</dbReference>
<evidence type="ECO:0000256" key="7">
    <source>
        <dbReference type="SAM" id="Phobius"/>
    </source>
</evidence>
<reference evidence="8" key="1">
    <citation type="submission" date="2012-11" db="EMBL/GenBank/DDBJ databases">
        <title>Dependencies among metagenomic species, viruses, plasmids and units of genetic variation.</title>
        <authorList>
            <person name="Nielsen H.B."/>
            <person name="Almeida M."/>
            <person name="Juncker A.S."/>
            <person name="Rasmussen S."/>
            <person name="Li J."/>
            <person name="Sunagawa S."/>
            <person name="Plichta D."/>
            <person name="Gautier L."/>
            <person name="Le Chatelier E."/>
            <person name="Peletier E."/>
            <person name="Bonde I."/>
            <person name="Nielsen T."/>
            <person name="Manichanh C."/>
            <person name="Arumugam M."/>
            <person name="Batto J."/>
            <person name="Santos M.B.Q.D."/>
            <person name="Blom N."/>
            <person name="Borruel N."/>
            <person name="Burgdorf K.S."/>
            <person name="Boumezbeur F."/>
            <person name="Casellas F."/>
            <person name="Dore J."/>
            <person name="Guarner F."/>
            <person name="Hansen T."/>
            <person name="Hildebrand F."/>
            <person name="Kaas R.S."/>
            <person name="Kennedy S."/>
            <person name="Kristiansen K."/>
            <person name="Kultima J.R."/>
            <person name="Leonard P."/>
            <person name="Levenez F."/>
            <person name="Lund O."/>
            <person name="Moumen B."/>
            <person name="Le Paslier D."/>
            <person name="Pons N."/>
            <person name="Pedersen O."/>
            <person name="Prifti E."/>
            <person name="Qin J."/>
            <person name="Raes J."/>
            <person name="Tap J."/>
            <person name="Tims S."/>
            <person name="Ussery D.W."/>
            <person name="Yamada T."/>
            <person name="MetaHit consortium"/>
            <person name="Renault P."/>
            <person name="Sicheritz-Ponten T."/>
            <person name="Bork P."/>
            <person name="Wang J."/>
            <person name="Brunak S."/>
            <person name="Ehrlich S.D."/>
        </authorList>
    </citation>
    <scope>NUCLEOTIDE SEQUENCE [LARGE SCALE GENOMIC DNA]</scope>
</reference>
<feature type="transmembrane region" description="Helical" evidence="7">
    <location>
        <begin position="251"/>
        <end position="268"/>
    </location>
</feature>
<feature type="transmembrane region" description="Helical" evidence="7">
    <location>
        <begin position="83"/>
        <end position="103"/>
    </location>
</feature>
<comment type="caution">
    <text evidence="8">The sequence shown here is derived from an EMBL/GenBank/DDBJ whole genome shotgun (WGS) entry which is preliminary data.</text>
</comment>
<dbReference type="NCBIfam" id="TIGR00801">
    <property type="entry name" value="ncs2"/>
    <property type="match status" value="1"/>
</dbReference>
<keyword evidence="3" id="KW-0813">Transport</keyword>
<evidence type="ECO:0000256" key="2">
    <source>
        <dbReference type="ARBA" id="ARBA00008821"/>
    </source>
</evidence>
<dbReference type="InterPro" id="IPR006042">
    <property type="entry name" value="Xan_ur_permease"/>
</dbReference>
<keyword evidence="6 7" id="KW-0472">Membrane</keyword>
<gene>
    <name evidence="8" type="ORF">BN656_01650</name>
</gene>
<evidence type="ECO:0000256" key="3">
    <source>
        <dbReference type="ARBA" id="ARBA00022448"/>
    </source>
</evidence>
<proteinExistence type="inferred from homology"/>
<sequence length="471" mass="49421">MDNSNEPIYDARKLGIPKMLILGIQHMFAMFGATILVPILVAGYFSAACGEPITSGLTVAVTLFCAGVGTLIFHVCSKFEVPAFLGSSFAFLGGFYTVANLNTGMYAGMSANDKVAYACGGIVIAGLLYLVVAVIFKLVGVNRVMRFLPPVVTGPIIICIGLSLAPSAISNASTNWLLAVVALAVIIIFNIWGRGMFKIIPILMGVLISYGFALILNACGVTNPDGSAIIDFTSVAAANWVGIPKFQLCKFDITAILVMAPIAIATMMEHVGDMSAISATVGKNFIEEPGLHRTIMGDGLATAFAGVIGGPANTTYGENTGVLELSKVYDPRVIRIAAVFAIVLSFIPKFSSIISTMPTAIIGGVSFMLYGMISAIGVRNVVENRVDLTKSRNLIIAGVIFVCGLGFSSGLTFTIGGTSITLTALAVAAIAGILLNAILPGNDYMFGRNPEGDRSRGVYVSNSDDEEKQSF</sequence>
<feature type="transmembrane region" description="Helical" evidence="7">
    <location>
        <begin position="199"/>
        <end position="218"/>
    </location>
</feature>
<comment type="similarity">
    <text evidence="2">Belongs to the nucleobase:cation symporter-2 (NCS2) (TC 2.A.40) family.</text>
</comment>
<feature type="transmembrane region" description="Helical" evidence="7">
    <location>
        <begin position="57"/>
        <end position="76"/>
    </location>
</feature>
<evidence type="ECO:0000313" key="8">
    <source>
        <dbReference type="EMBL" id="CDD57476.1"/>
    </source>
</evidence>
<feature type="transmembrane region" description="Helical" evidence="7">
    <location>
        <begin position="148"/>
        <end position="169"/>
    </location>
</feature>
<organism evidence="8 9">
    <name type="scientific">Bacteroides pectinophilus CAG:437</name>
    <dbReference type="NCBI Taxonomy" id="1263051"/>
    <lineage>
        <taxon>Bacteria</taxon>
        <taxon>Bacillati</taxon>
        <taxon>Bacillota</taxon>
        <taxon>Clostridia</taxon>
        <taxon>Eubacteriales</taxon>
    </lineage>
</organism>
<dbReference type="EMBL" id="CBHH010000049">
    <property type="protein sequence ID" value="CDD57476.1"/>
    <property type="molecule type" value="Genomic_DNA"/>
</dbReference>
<feature type="transmembrane region" description="Helical" evidence="7">
    <location>
        <begin position="360"/>
        <end position="382"/>
    </location>
</feature>
<dbReference type="GO" id="GO:0015205">
    <property type="term" value="F:nucleobase transmembrane transporter activity"/>
    <property type="evidence" value="ECO:0007669"/>
    <property type="project" value="UniProtKB-ARBA"/>
</dbReference>
<protein>
    <submittedName>
        <fullName evidence="8">Uracil permease</fullName>
    </submittedName>
</protein>
<comment type="subcellular location">
    <subcellularLocation>
        <location evidence="1">Membrane</location>
        <topology evidence="1">Multi-pass membrane protein</topology>
    </subcellularLocation>
</comment>
<dbReference type="Proteomes" id="UP000018141">
    <property type="component" value="Unassembled WGS sequence"/>
</dbReference>
<accession>R7B397</accession>
<feature type="transmembrane region" description="Helical" evidence="7">
    <location>
        <begin position="115"/>
        <end position="136"/>
    </location>
</feature>
<feature type="transmembrane region" description="Helical" evidence="7">
    <location>
        <begin position="419"/>
        <end position="439"/>
    </location>
</feature>
<feature type="transmembrane region" description="Helical" evidence="7">
    <location>
        <begin position="175"/>
        <end position="192"/>
    </location>
</feature>
<dbReference type="AlphaFoldDB" id="R7B397"/>